<feature type="domain" description="Acyltransferase 3" evidence="2">
    <location>
        <begin position="22"/>
        <end position="370"/>
    </location>
</feature>
<feature type="transmembrane region" description="Helical" evidence="1">
    <location>
        <begin position="352"/>
        <end position="375"/>
    </location>
</feature>
<feature type="transmembrane region" description="Helical" evidence="1">
    <location>
        <begin position="139"/>
        <end position="157"/>
    </location>
</feature>
<keyword evidence="3" id="KW-0808">Transferase</keyword>
<keyword evidence="3" id="KW-0012">Acyltransferase</keyword>
<feature type="transmembrane region" description="Helical" evidence="1">
    <location>
        <begin position="324"/>
        <end position="346"/>
    </location>
</feature>
<comment type="caution">
    <text evidence="3">The sequence shown here is derived from an EMBL/GenBank/DDBJ whole genome shotgun (WGS) entry which is preliminary data.</text>
</comment>
<reference evidence="3 4" key="1">
    <citation type="submission" date="2019-04" db="EMBL/GenBank/DDBJ databases">
        <authorList>
            <person name="Feng G."/>
            <person name="Zhang J."/>
            <person name="Zhu H."/>
        </authorList>
    </citation>
    <scope>NUCLEOTIDE SEQUENCE [LARGE SCALE GENOMIC DNA]</scope>
    <source>
        <strain evidence="3 4">JCM 19491</strain>
    </source>
</reference>
<feature type="transmembrane region" description="Helical" evidence="1">
    <location>
        <begin position="189"/>
        <end position="213"/>
    </location>
</feature>
<dbReference type="InterPro" id="IPR050879">
    <property type="entry name" value="Acyltransferase_3"/>
</dbReference>
<dbReference type="EMBL" id="SRKZ01000001">
    <property type="protein sequence ID" value="TGD82577.1"/>
    <property type="molecule type" value="Genomic_DNA"/>
</dbReference>
<dbReference type="GO" id="GO:0016747">
    <property type="term" value="F:acyltransferase activity, transferring groups other than amino-acyl groups"/>
    <property type="evidence" value="ECO:0007669"/>
    <property type="project" value="InterPro"/>
</dbReference>
<keyword evidence="1" id="KW-0812">Transmembrane</keyword>
<accession>A0A4Z0MTK0</accession>
<organism evidence="3 4">
    <name type="scientific">Hymenobacter wooponensis</name>
    <dbReference type="NCBI Taxonomy" id="1525360"/>
    <lineage>
        <taxon>Bacteria</taxon>
        <taxon>Pseudomonadati</taxon>
        <taxon>Bacteroidota</taxon>
        <taxon>Cytophagia</taxon>
        <taxon>Cytophagales</taxon>
        <taxon>Hymenobacteraceae</taxon>
        <taxon>Hymenobacter</taxon>
    </lineage>
</organism>
<evidence type="ECO:0000256" key="1">
    <source>
        <dbReference type="SAM" id="Phobius"/>
    </source>
</evidence>
<dbReference type="PANTHER" id="PTHR23028">
    <property type="entry name" value="ACETYLTRANSFERASE"/>
    <property type="match status" value="1"/>
</dbReference>
<dbReference type="PANTHER" id="PTHR23028:SF53">
    <property type="entry name" value="ACYL_TRANSF_3 DOMAIN-CONTAINING PROTEIN"/>
    <property type="match status" value="1"/>
</dbReference>
<name>A0A4Z0MTK0_9BACT</name>
<proteinExistence type="predicted"/>
<evidence type="ECO:0000313" key="3">
    <source>
        <dbReference type="EMBL" id="TGD82577.1"/>
    </source>
</evidence>
<dbReference type="Proteomes" id="UP000298284">
    <property type="component" value="Unassembled WGS sequence"/>
</dbReference>
<feature type="transmembrane region" description="Helical" evidence="1">
    <location>
        <begin position="100"/>
        <end position="119"/>
    </location>
</feature>
<feature type="transmembrane region" description="Helical" evidence="1">
    <location>
        <begin position="59"/>
        <end position="80"/>
    </location>
</feature>
<dbReference type="AlphaFoldDB" id="A0A4Z0MTK0"/>
<feature type="transmembrane region" description="Helical" evidence="1">
    <location>
        <begin position="20"/>
        <end position="39"/>
    </location>
</feature>
<dbReference type="RefSeq" id="WP_135528739.1">
    <property type="nucleotide sequence ID" value="NZ_SRKZ01000001.1"/>
</dbReference>
<dbReference type="GO" id="GO:0016020">
    <property type="term" value="C:membrane"/>
    <property type="evidence" value="ECO:0007669"/>
    <property type="project" value="TreeGrafter"/>
</dbReference>
<dbReference type="GO" id="GO:0000271">
    <property type="term" value="P:polysaccharide biosynthetic process"/>
    <property type="evidence" value="ECO:0007669"/>
    <property type="project" value="TreeGrafter"/>
</dbReference>
<dbReference type="InterPro" id="IPR002656">
    <property type="entry name" value="Acyl_transf_3_dom"/>
</dbReference>
<keyword evidence="1" id="KW-0472">Membrane</keyword>
<evidence type="ECO:0000313" key="4">
    <source>
        <dbReference type="Proteomes" id="UP000298284"/>
    </source>
</evidence>
<sequence>MPNKRLPTTFADNGGGAIHFPGLNAYRFLAAVLVAFVHVEDIRRGLNLTSFSLPLTNDMGGLAVTFFFVLSGFLITYLLLKEKQELGTVVIKKFYWRRALRIWPLYYLIILLSFGLLSNPDIFPAIATVATYQGAPTNLLLHLLLLPNVALILDLQINYANQLWSIGAEEQFYLFWPFVIKYLNRKWQLIIMVMLIVFFIVVQSSIPLMLLYFPNFKTIILYLRSFLIATRISCMAIGGIGAYMLFFHPSTLRTLVSSALVDVIVIIIIIWLVSTKAIEATIPYATHEVFSVLFCYVILSSSTKNKSVLRLKSSKWDRLGQLSYGIYMWHLIIIGLLVCLIKGGIISSVGGINLLIYGGALPLTIMAAWFSYAFVERPFLALKNKFSRIESYSN</sequence>
<feature type="transmembrane region" description="Helical" evidence="1">
    <location>
        <begin position="219"/>
        <end position="247"/>
    </location>
</feature>
<keyword evidence="1" id="KW-1133">Transmembrane helix</keyword>
<protein>
    <submittedName>
        <fullName evidence="3">Acyltransferase</fullName>
    </submittedName>
</protein>
<feature type="transmembrane region" description="Helical" evidence="1">
    <location>
        <begin position="284"/>
        <end position="303"/>
    </location>
</feature>
<keyword evidence="4" id="KW-1185">Reference proteome</keyword>
<gene>
    <name evidence="3" type="ORF">EU557_01980</name>
</gene>
<dbReference type="Pfam" id="PF01757">
    <property type="entry name" value="Acyl_transf_3"/>
    <property type="match status" value="1"/>
</dbReference>
<feature type="transmembrane region" description="Helical" evidence="1">
    <location>
        <begin position="259"/>
        <end position="278"/>
    </location>
</feature>
<dbReference type="OrthoDB" id="9796461at2"/>
<evidence type="ECO:0000259" key="2">
    <source>
        <dbReference type="Pfam" id="PF01757"/>
    </source>
</evidence>